<comment type="similarity">
    <text evidence="3">Belongs to the HARBI1 family.</text>
</comment>
<dbReference type="PANTHER" id="PTHR22930:SF255">
    <property type="entry name" value="ELONGIN B"/>
    <property type="match status" value="1"/>
</dbReference>
<feature type="region of interest" description="Disordered" evidence="8">
    <location>
        <begin position="53"/>
        <end position="76"/>
    </location>
</feature>
<comment type="subcellular location">
    <subcellularLocation>
        <location evidence="2">Nucleus</location>
    </subcellularLocation>
</comment>
<reference evidence="10 11" key="1">
    <citation type="submission" date="2020-06" db="EMBL/GenBank/DDBJ databases">
        <authorList>
            <consortium name="Wellcome Sanger Institute Data Sharing"/>
        </authorList>
    </citation>
    <scope>NUCLEOTIDE SEQUENCE [LARGE SCALE GENOMIC DNA]</scope>
</reference>
<evidence type="ECO:0000256" key="4">
    <source>
        <dbReference type="ARBA" id="ARBA00022722"/>
    </source>
</evidence>
<keyword evidence="6" id="KW-0378">Hydrolase</keyword>
<proteinExistence type="inferred from homology"/>
<evidence type="ECO:0000259" key="9">
    <source>
        <dbReference type="Pfam" id="PF13359"/>
    </source>
</evidence>
<evidence type="ECO:0000313" key="11">
    <source>
        <dbReference type="Proteomes" id="UP000694580"/>
    </source>
</evidence>
<name>A0AAY4CBQ4_9TELE</name>
<reference evidence="10" key="3">
    <citation type="submission" date="2025-09" db="UniProtKB">
        <authorList>
            <consortium name="Ensembl"/>
        </authorList>
    </citation>
    <scope>IDENTIFICATION</scope>
</reference>
<dbReference type="Pfam" id="PF13359">
    <property type="entry name" value="DDE_Tnp_4"/>
    <property type="match status" value="1"/>
</dbReference>
<reference evidence="10" key="2">
    <citation type="submission" date="2025-08" db="UniProtKB">
        <authorList>
            <consortium name="Ensembl"/>
        </authorList>
    </citation>
    <scope>IDENTIFICATION</scope>
</reference>
<feature type="compositionally biased region" description="Pro residues" evidence="8">
    <location>
        <begin position="58"/>
        <end position="72"/>
    </location>
</feature>
<keyword evidence="5" id="KW-0479">Metal-binding</keyword>
<evidence type="ECO:0000256" key="5">
    <source>
        <dbReference type="ARBA" id="ARBA00022723"/>
    </source>
</evidence>
<dbReference type="InterPro" id="IPR045249">
    <property type="entry name" value="HARBI1-like"/>
</dbReference>
<feature type="domain" description="DDE Tnp4" evidence="9">
    <location>
        <begin position="224"/>
        <end position="345"/>
    </location>
</feature>
<dbReference type="GO" id="GO:0016787">
    <property type="term" value="F:hydrolase activity"/>
    <property type="evidence" value="ECO:0007669"/>
    <property type="project" value="UniProtKB-KW"/>
</dbReference>
<keyword evidence="7" id="KW-0539">Nucleus</keyword>
<evidence type="ECO:0000256" key="7">
    <source>
        <dbReference type="ARBA" id="ARBA00023242"/>
    </source>
</evidence>
<evidence type="ECO:0000313" key="10">
    <source>
        <dbReference type="Ensembl" id="ENSDCDP00010030498.1"/>
    </source>
</evidence>
<dbReference type="GO" id="GO:0005634">
    <property type="term" value="C:nucleus"/>
    <property type="evidence" value="ECO:0007669"/>
    <property type="project" value="UniProtKB-SubCell"/>
</dbReference>
<dbReference type="RefSeq" id="XP_028842571.1">
    <property type="nucleotide sequence ID" value="XM_028986738.1"/>
</dbReference>
<dbReference type="InterPro" id="IPR027806">
    <property type="entry name" value="HARBI1_dom"/>
</dbReference>
<dbReference type="Proteomes" id="UP000694580">
    <property type="component" value="Chromosome 7"/>
</dbReference>
<keyword evidence="11" id="KW-1185">Reference proteome</keyword>
<dbReference type="GO" id="GO:0046872">
    <property type="term" value="F:metal ion binding"/>
    <property type="evidence" value="ECO:0007669"/>
    <property type="project" value="UniProtKB-KW"/>
</dbReference>
<sequence>MRRAACVASAARAVLEMVQLDWEPLSHGELEQRLDQAVEEILEADLVARARAEGGPAQPQPPPPSSPQPGPAAPQETAAVQHIVELLKNSNCRYNRSRLAGRARLSLSHTVLLSLALLSRRLSYRSVSASFRLEKGNIHRIFFSFCERVTALREQQIRWPSGHEMADHLLPFCGWLEERGVPRVLGVVGHTRIPIRLPVGKQDAAGDGPDLAETAKDVHPDSWLNLELACDAAGRLIHCHVSRGSERSRGGALRRRIQQRPDMVPPGCCLLAGLGYPLTPQILTPFPAGRGPRENLYNRAVEAHLRRMDQAVEDLKARFQRLRYLDMANYERARAVVLTACVLHNVFLDMGDVVKAPARQDVRGQEDEGEREEAGLKTRDMVAQQLYGALESEDVGFLH</sequence>
<dbReference type="GeneTree" id="ENSGT00940000154348"/>
<evidence type="ECO:0000256" key="6">
    <source>
        <dbReference type="ARBA" id="ARBA00022801"/>
    </source>
</evidence>
<evidence type="ECO:0000256" key="8">
    <source>
        <dbReference type="SAM" id="MobiDB-lite"/>
    </source>
</evidence>
<accession>A0AAY4CBQ4</accession>
<gene>
    <name evidence="10" type="primary">LOC114794280</name>
</gene>
<keyword evidence="4" id="KW-0540">Nuclease</keyword>
<dbReference type="PANTHER" id="PTHR22930">
    <property type="match status" value="1"/>
</dbReference>
<dbReference type="GO" id="GO:0004518">
    <property type="term" value="F:nuclease activity"/>
    <property type="evidence" value="ECO:0007669"/>
    <property type="project" value="UniProtKB-KW"/>
</dbReference>
<evidence type="ECO:0000256" key="1">
    <source>
        <dbReference type="ARBA" id="ARBA00001968"/>
    </source>
</evidence>
<evidence type="ECO:0000256" key="2">
    <source>
        <dbReference type="ARBA" id="ARBA00004123"/>
    </source>
</evidence>
<dbReference type="AlphaFoldDB" id="A0AAY4CBQ4"/>
<dbReference type="GeneID" id="114794280"/>
<comment type="cofactor">
    <cofactor evidence="1">
        <name>a divalent metal cation</name>
        <dbReference type="ChEBI" id="CHEBI:60240"/>
    </cofactor>
</comment>
<evidence type="ECO:0000256" key="3">
    <source>
        <dbReference type="ARBA" id="ARBA00006958"/>
    </source>
</evidence>
<organism evidence="10 11">
    <name type="scientific">Denticeps clupeoides</name>
    <name type="common">denticle herring</name>
    <dbReference type="NCBI Taxonomy" id="299321"/>
    <lineage>
        <taxon>Eukaryota</taxon>
        <taxon>Metazoa</taxon>
        <taxon>Chordata</taxon>
        <taxon>Craniata</taxon>
        <taxon>Vertebrata</taxon>
        <taxon>Euteleostomi</taxon>
        <taxon>Actinopterygii</taxon>
        <taxon>Neopterygii</taxon>
        <taxon>Teleostei</taxon>
        <taxon>Clupei</taxon>
        <taxon>Clupeiformes</taxon>
        <taxon>Denticipitoidei</taxon>
        <taxon>Denticipitidae</taxon>
        <taxon>Denticeps</taxon>
    </lineage>
</organism>
<protein>
    <recommendedName>
        <fullName evidence="9">DDE Tnp4 domain-containing protein</fullName>
    </recommendedName>
</protein>
<dbReference type="Ensembl" id="ENSDCDT00010037872.1">
    <property type="protein sequence ID" value="ENSDCDP00010030498.1"/>
    <property type="gene ID" value="ENSDCDG00010019571.1"/>
</dbReference>